<organism evidence="1 2">
    <name type="scientific">Sphingomonas abietis</name>
    <dbReference type="NCBI Taxonomy" id="3012344"/>
    <lineage>
        <taxon>Bacteria</taxon>
        <taxon>Pseudomonadati</taxon>
        <taxon>Pseudomonadota</taxon>
        <taxon>Alphaproteobacteria</taxon>
        <taxon>Sphingomonadales</taxon>
        <taxon>Sphingomonadaceae</taxon>
        <taxon>Sphingomonas</taxon>
    </lineage>
</organism>
<name>A0ABY7NXY8_9SPHN</name>
<dbReference type="RefSeq" id="WP_270078845.1">
    <property type="nucleotide sequence ID" value="NZ_CP115174.1"/>
</dbReference>
<gene>
    <name evidence="1" type="ORF">PBT88_08980</name>
</gene>
<evidence type="ECO:0008006" key="3">
    <source>
        <dbReference type="Google" id="ProtNLM"/>
    </source>
</evidence>
<evidence type="ECO:0000313" key="2">
    <source>
        <dbReference type="Proteomes" id="UP001210865"/>
    </source>
</evidence>
<keyword evidence="2" id="KW-1185">Reference proteome</keyword>
<dbReference type="Pfam" id="PF06892">
    <property type="entry name" value="Phage_CP76"/>
    <property type="match status" value="1"/>
</dbReference>
<dbReference type="InterPro" id="IPR009679">
    <property type="entry name" value="Phage_186_CII-like"/>
</dbReference>
<sequence length="157" mass="17269">MIADAQPKHCEFAMLAYQLLVVEKLVSIEVAAESLGLTYATLHGRLNGRTRFRAGEIRQLIALVPDPRLLQFFADDSGFVLARRPDGTLDETVSIRLAVAHSVREAIDVMQVVVASLESGAYLDHRDRAAIMKEVKEAEGAMATVRMAVEKQPPLRG</sequence>
<protein>
    <recommendedName>
        <fullName evidence="3">XRE family transcriptional regulator</fullName>
    </recommendedName>
</protein>
<dbReference type="EMBL" id="CP115174">
    <property type="protein sequence ID" value="WBO24216.1"/>
    <property type="molecule type" value="Genomic_DNA"/>
</dbReference>
<proteinExistence type="predicted"/>
<dbReference type="Proteomes" id="UP001210865">
    <property type="component" value="Chromosome"/>
</dbReference>
<evidence type="ECO:0000313" key="1">
    <source>
        <dbReference type="EMBL" id="WBO24216.1"/>
    </source>
</evidence>
<reference evidence="1 2" key="1">
    <citation type="submission" date="2022-12" db="EMBL/GenBank/DDBJ databases">
        <title>Sphingomonas abieness sp. nov., an endophytic bacterium isolated from Abies koreana.</title>
        <authorList>
            <person name="Jiang L."/>
            <person name="Lee J."/>
        </authorList>
    </citation>
    <scope>NUCLEOTIDE SEQUENCE [LARGE SCALE GENOMIC DNA]</scope>
    <source>
        <strain evidence="2">PAMB 00755</strain>
    </source>
</reference>
<accession>A0ABY7NXY8</accession>